<feature type="binding site" evidence="7">
    <location>
        <position position="141"/>
    </location>
    <ligand>
        <name>Zn(2+)</name>
        <dbReference type="ChEBI" id="CHEBI:29105"/>
    </ligand>
</feature>
<sequence>MDEETLQAALNTADVLCAQRGVRFTAQRRRVLELVCRAERPVGAYEILGQLHTGATAAPPTVYRALDFLLEQGFVHKLETLHAFIGCTHPEHPHASQFLICADCGRVKELESEAVAGCLRSAAQETGFHPKRPVIEVLGTCAQCTHKAKKV</sequence>
<feature type="binding site" evidence="7">
    <location>
        <position position="101"/>
    </location>
    <ligand>
        <name>Zn(2+)</name>
        <dbReference type="ChEBI" id="CHEBI:29105"/>
    </ligand>
</feature>
<keyword evidence="10" id="KW-1185">Reference proteome</keyword>
<dbReference type="AlphaFoldDB" id="A0A9X0W8G6"/>
<feature type="binding site" evidence="7">
    <location>
        <position position="104"/>
    </location>
    <ligand>
        <name>Zn(2+)</name>
        <dbReference type="ChEBI" id="CHEBI:29105"/>
    </ligand>
</feature>
<comment type="caution">
    <text evidence="9">The sequence shown here is derived from an EMBL/GenBank/DDBJ whole genome shotgun (WGS) entry which is preliminary data.</text>
</comment>
<keyword evidence="2 8" id="KW-0678">Repressor</keyword>
<comment type="cofactor">
    <cofactor evidence="7">
        <name>Zn(2+)</name>
        <dbReference type="ChEBI" id="CHEBI:29105"/>
    </cofactor>
    <text evidence="7">Binds 1 zinc ion per subunit.</text>
</comment>
<keyword evidence="8" id="KW-0408">Iron</keyword>
<evidence type="ECO:0000313" key="10">
    <source>
        <dbReference type="Proteomes" id="UP001138768"/>
    </source>
</evidence>
<comment type="subunit">
    <text evidence="8">Homodimer.</text>
</comment>
<dbReference type="GO" id="GO:0008270">
    <property type="term" value="F:zinc ion binding"/>
    <property type="evidence" value="ECO:0007669"/>
    <property type="project" value="TreeGrafter"/>
</dbReference>
<dbReference type="CDD" id="cd07153">
    <property type="entry name" value="Fur_like"/>
    <property type="match status" value="1"/>
</dbReference>
<gene>
    <name evidence="8" type="primary">fur</name>
    <name evidence="9" type="ORF">CKO42_11205</name>
</gene>
<evidence type="ECO:0000256" key="5">
    <source>
        <dbReference type="ARBA" id="ARBA00023125"/>
    </source>
</evidence>
<dbReference type="PANTHER" id="PTHR33202:SF6">
    <property type="entry name" value="ZINC UPTAKE REGULATION PROTEIN"/>
    <property type="match status" value="1"/>
</dbReference>
<protein>
    <recommendedName>
        <fullName evidence="8">Ferric uptake regulation protein</fullName>
    </recommendedName>
</protein>
<dbReference type="GO" id="GO:0003700">
    <property type="term" value="F:DNA-binding transcription factor activity"/>
    <property type="evidence" value="ECO:0007669"/>
    <property type="project" value="UniProtKB-UniRule"/>
</dbReference>
<keyword evidence="5 8" id="KW-0238">DNA-binding</keyword>
<accession>A0A9X0W8G6</accession>
<dbReference type="InterPro" id="IPR002481">
    <property type="entry name" value="FUR"/>
</dbReference>
<keyword evidence="7 8" id="KW-0479">Metal-binding</keyword>
<dbReference type="InterPro" id="IPR036390">
    <property type="entry name" value="WH_DNA-bd_sf"/>
</dbReference>
<dbReference type="InterPro" id="IPR043135">
    <property type="entry name" value="Fur_C"/>
</dbReference>
<dbReference type="GO" id="GO:0045892">
    <property type="term" value="P:negative regulation of DNA-templated transcription"/>
    <property type="evidence" value="ECO:0007669"/>
    <property type="project" value="TreeGrafter"/>
</dbReference>
<organism evidence="9 10">
    <name type="scientific">Lamprobacter modestohalophilus</name>
    <dbReference type="NCBI Taxonomy" id="1064514"/>
    <lineage>
        <taxon>Bacteria</taxon>
        <taxon>Pseudomonadati</taxon>
        <taxon>Pseudomonadota</taxon>
        <taxon>Gammaproteobacteria</taxon>
        <taxon>Chromatiales</taxon>
        <taxon>Chromatiaceae</taxon>
        <taxon>Lamprobacter</taxon>
    </lineage>
</organism>
<dbReference type="EMBL" id="NRRY01000016">
    <property type="protein sequence ID" value="MBK1618987.1"/>
    <property type="molecule type" value="Genomic_DNA"/>
</dbReference>
<evidence type="ECO:0000256" key="2">
    <source>
        <dbReference type="ARBA" id="ARBA00022491"/>
    </source>
</evidence>
<dbReference type="SUPFAM" id="SSF46785">
    <property type="entry name" value="Winged helix' DNA-binding domain"/>
    <property type="match status" value="1"/>
</dbReference>
<dbReference type="PANTHER" id="PTHR33202">
    <property type="entry name" value="ZINC UPTAKE REGULATION PROTEIN"/>
    <property type="match status" value="1"/>
</dbReference>
<dbReference type="Proteomes" id="UP001138768">
    <property type="component" value="Unassembled WGS sequence"/>
</dbReference>
<evidence type="ECO:0000256" key="3">
    <source>
        <dbReference type="ARBA" id="ARBA00022833"/>
    </source>
</evidence>
<keyword evidence="3 7" id="KW-0862">Zinc</keyword>
<dbReference type="GO" id="GO:0000976">
    <property type="term" value="F:transcription cis-regulatory region binding"/>
    <property type="evidence" value="ECO:0007669"/>
    <property type="project" value="TreeGrafter"/>
</dbReference>
<dbReference type="InterPro" id="IPR036388">
    <property type="entry name" value="WH-like_DNA-bd_sf"/>
</dbReference>
<dbReference type="GO" id="GO:0005829">
    <property type="term" value="C:cytosol"/>
    <property type="evidence" value="ECO:0007669"/>
    <property type="project" value="TreeGrafter"/>
</dbReference>
<proteinExistence type="inferred from homology"/>
<dbReference type="GO" id="GO:1900376">
    <property type="term" value="P:regulation of secondary metabolite biosynthetic process"/>
    <property type="evidence" value="ECO:0007669"/>
    <property type="project" value="TreeGrafter"/>
</dbReference>
<evidence type="ECO:0000256" key="4">
    <source>
        <dbReference type="ARBA" id="ARBA00023015"/>
    </source>
</evidence>
<comment type="similarity">
    <text evidence="1 8">Belongs to the Fur family.</text>
</comment>
<evidence type="ECO:0000256" key="7">
    <source>
        <dbReference type="PIRSR" id="PIRSR602481-1"/>
    </source>
</evidence>
<dbReference type="Pfam" id="PF01475">
    <property type="entry name" value="FUR"/>
    <property type="match status" value="1"/>
</dbReference>
<reference evidence="9 10" key="1">
    <citation type="journal article" date="2020" name="Microorganisms">
        <title>Osmotic Adaptation and Compatible Solute Biosynthesis of Phototrophic Bacteria as Revealed from Genome Analyses.</title>
        <authorList>
            <person name="Imhoff J.F."/>
            <person name="Rahn T."/>
            <person name="Kunzel S."/>
            <person name="Keller A."/>
            <person name="Neulinger S.C."/>
        </authorList>
    </citation>
    <scope>NUCLEOTIDE SEQUENCE [LARGE SCALE GENOMIC DNA]</scope>
    <source>
        <strain evidence="9 10">DSM 25653</strain>
    </source>
</reference>
<keyword evidence="8" id="KW-0963">Cytoplasm</keyword>
<keyword evidence="4 8" id="KW-0805">Transcription regulation</keyword>
<dbReference type="RefSeq" id="WP_200243751.1">
    <property type="nucleotide sequence ID" value="NZ_NRRY01000016.1"/>
</dbReference>
<comment type="subcellular location">
    <subcellularLocation>
        <location evidence="8">Cytoplasm</location>
    </subcellularLocation>
</comment>
<dbReference type="Gene3D" id="1.10.10.10">
    <property type="entry name" value="Winged helix-like DNA-binding domain superfamily/Winged helix DNA-binding domain"/>
    <property type="match status" value="1"/>
</dbReference>
<evidence type="ECO:0000256" key="6">
    <source>
        <dbReference type="ARBA" id="ARBA00023163"/>
    </source>
</evidence>
<evidence type="ECO:0000256" key="8">
    <source>
        <dbReference type="RuleBase" id="RU364037"/>
    </source>
</evidence>
<dbReference type="Gene3D" id="3.30.1490.190">
    <property type="match status" value="1"/>
</dbReference>
<keyword evidence="6 8" id="KW-0804">Transcription</keyword>
<name>A0A9X0W8G6_9GAMM</name>
<feature type="binding site" evidence="7">
    <location>
        <position position="144"/>
    </location>
    <ligand>
        <name>Zn(2+)</name>
        <dbReference type="ChEBI" id="CHEBI:29105"/>
    </ligand>
</feature>
<evidence type="ECO:0000256" key="1">
    <source>
        <dbReference type="ARBA" id="ARBA00007957"/>
    </source>
</evidence>
<evidence type="ECO:0000313" key="9">
    <source>
        <dbReference type="EMBL" id="MBK1618987.1"/>
    </source>
</evidence>